<reference evidence="3" key="1">
    <citation type="submission" date="2021-01" db="EMBL/GenBank/DDBJ databases">
        <title>Chromosome-level genome assembly of a human fungal pathogen reveals clustering of transcriptionally co-regulated genes.</title>
        <authorList>
            <person name="Voorhies M."/>
            <person name="Cohen S."/>
            <person name="Shea T.P."/>
            <person name="Petrus S."/>
            <person name="Munoz J.F."/>
            <person name="Poplawski S."/>
            <person name="Goldman W.E."/>
            <person name="Michael T."/>
            <person name="Cuomo C.A."/>
            <person name="Sil A."/>
            <person name="Beyhan S."/>
        </authorList>
    </citation>
    <scope>NUCLEOTIDE SEQUENCE</scope>
    <source>
        <strain evidence="3">WU24</strain>
    </source>
</reference>
<evidence type="ECO:0000259" key="2">
    <source>
        <dbReference type="PROSITE" id="PS51186"/>
    </source>
</evidence>
<protein>
    <recommendedName>
        <fullName evidence="2">N-acetyltransferase domain-containing protein</fullName>
    </recommendedName>
</protein>
<proteinExistence type="predicted"/>
<dbReference type="InterPro" id="IPR000182">
    <property type="entry name" value="GNAT_dom"/>
</dbReference>
<evidence type="ECO:0000313" key="3">
    <source>
        <dbReference type="EMBL" id="QSS58066.1"/>
    </source>
</evidence>
<organism evidence="3 4">
    <name type="scientific">Ajellomyces capsulatus</name>
    <name type="common">Darling's disease fungus</name>
    <name type="synonym">Histoplasma capsulatum</name>
    <dbReference type="NCBI Taxonomy" id="5037"/>
    <lineage>
        <taxon>Eukaryota</taxon>
        <taxon>Fungi</taxon>
        <taxon>Dikarya</taxon>
        <taxon>Ascomycota</taxon>
        <taxon>Pezizomycotina</taxon>
        <taxon>Eurotiomycetes</taxon>
        <taxon>Eurotiomycetidae</taxon>
        <taxon>Onygenales</taxon>
        <taxon>Ajellomycetaceae</taxon>
        <taxon>Histoplasma</taxon>
    </lineage>
</organism>
<feature type="domain" description="N-acetyltransferase" evidence="2">
    <location>
        <begin position="175"/>
        <end position="260"/>
    </location>
</feature>
<dbReference type="OrthoDB" id="410198at2759"/>
<feature type="region of interest" description="Disordered" evidence="1">
    <location>
        <begin position="76"/>
        <end position="101"/>
    </location>
</feature>
<dbReference type="CDD" id="cd04301">
    <property type="entry name" value="NAT_SF"/>
    <property type="match status" value="1"/>
</dbReference>
<dbReference type="SUPFAM" id="SSF55729">
    <property type="entry name" value="Acyl-CoA N-acyltransferases (Nat)"/>
    <property type="match status" value="1"/>
</dbReference>
<dbReference type="InterPro" id="IPR016181">
    <property type="entry name" value="Acyl_CoA_acyltransferase"/>
</dbReference>
<dbReference type="Proteomes" id="UP000663671">
    <property type="component" value="Chromosome 2"/>
</dbReference>
<dbReference type="PANTHER" id="PTHR42791">
    <property type="entry name" value="GNAT FAMILY ACETYLTRANSFERASE"/>
    <property type="match status" value="1"/>
</dbReference>
<feature type="compositionally biased region" description="Polar residues" evidence="1">
    <location>
        <begin position="76"/>
        <end position="91"/>
    </location>
</feature>
<dbReference type="Pfam" id="PF13673">
    <property type="entry name" value="Acetyltransf_10"/>
    <property type="match status" value="1"/>
</dbReference>
<dbReference type="VEuPathDB" id="FungiDB:I7I51_07488"/>
<dbReference type="AlphaFoldDB" id="A0A8A1LVA3"/>
<dbReference type="InterPro" id="IPR052523">
    <property type="entry name" value="Trichothecene_AcTrans"/>
</dbReference>
<evidence type="ECO:0000313" key="4">
    <source>
        <dbReference type="Proteomes" id="UP000663671"/>
    </source>
</evidence>
<dbReference type="PROSITE" id="PS51186">
    <property type="entry name" value="GNAT"/>
    <property type="match status" value="1"/>
</dbReference>
<sequence>MASYKVELLTSPDDAPIIGRIKTEAFETSTVSRYSFLWEGNGKSVVEKWYIDREVQDLQSPNQYTIISVSVTEGTVVNGDSTNTSAGSPEKSQNKSDRNATGNNWTVAAWARFAIPRPMPKAVDGMQEEPEYKKQKQYLMDNPPSGNRPELFNEFRKHMQAARQKYLDESRDYVLELLATRPTCERQGHASRLIKWGIERAEAENARIFVEASPMALPLYERLGWKIVDTFRIKLADYGIDAEGDGDGYAVMYIMIRDPQGNTGSGDVMS</sequence>
<dbReference type="PANTHER" id="PTHR42791:SF2">
    <property type="entry name" value="N-ACETYLTRANSFERASE DOMAIN-CONTAINING PROTEIN"/>
    <property type="match status" value="1"/>
</dbReference>
<evidence type="ECO:0000256" key="1">
    <source>
        <dbReference type="SAM" id="MobiDB-lite"/>
    </source>
</evidence>
<dbReference type="EMBL" id="CP069109">
    <property type="protein sequence ID" value="QSS58066.1"/>
    <property type="molecule type" value="Genomic_DNA"/>
</dbReference>
<accession>A0A8A1LVA3</accession>
<dbReference type="GO" id="GO:0016747">
    <property type="term" value="F:acyltransferase activity, transferring groups other than amino-acyl groups"/>
    <property type="evidence" value="ECO:0007669"/>
    <property type="project" value="InterPro"/>
</dbReference>
<dbReference type="Gene3D" id="3.40.630.30">
    <property type="match status" value="1"/>
</dbReference>
<name>A0A8A1LVA3_AJECA</name>
<gene>
    <name evidence="3" type="ORF">I7I51_07488</name>
</gene>